<dbReference type="GO" id="GO:0016757">
    <property type="term" value="F:glycosyltransferase activity"/>
    <property type="evidence" value="ECO:0007669"/>
    <property type="project" value="InterPro"/>
</dbReference>
<evidence type="ECO:0000313" key="3">
    <source>
        <dbReference type="EMBL" id="MBO0933191.1"/>
    </source>
</evidence>
<comment type="caution">
    <text evidence="3">The sequence shown here is derived from an EMBL/GenBank/DDBJ whole genome shotgun (WGS) entry which is preliminary data.</text>
</comment>
<dbReference type="Pfam" id="PF00534">
    <property type="entry name" value="Glycos_transf_1"/>
    <property type="match status" value="1"/>
</dbReference>
<dbReference type="PANTHER" id="PTHR45947">
    <property type="entry name" value="SULFOQUINOVOSYL TRANSFERASE SQD2"/>
    <property type="match status" value="1"/>
</dbReference>
<dbReference type="InterPro" id="IPR001296">
    <property type="entry name" value="Glyco_trans_1"/>
</dbReference>
<dbReference type="InterPro" id="IPR050194">
    <property type="entry name" value="Glycosyltransferase_grp1"/>
</dbReference>
<dbReference type="PANTHER" id="PTHR45947:SF3">
    <property type="entry name" value="SULFOQUINOVOSYL TRANSFERASE SQD2"/>
    <property type="match status" value="1"/>
</dbReference>
<dbReference type="SUPFAM" id="SSF53756">
    <property type="entry name" value="UDP-Glycosyltransferase/glycogen phosphorylase"/>
    <property type="match status" value="1"/>
</dbReference>
<dbReference type="AlphaFoldDB" id="A0A939K1L5"/>
<name>A0A939K1L5_9BACT</name>
<protein>
    <submittedName>
        <fullName evidence="3">Glycosyltransferase</fullName>
    </submittedName>
</protein>
<sequence length="411" mass="46009">MRVLHIISSMDPLSGGPCQGIRTSSPVLEALQVYREIVCFDPPTAAYLGTDPFPVHALGTSKNQWFYSPKLAPWLRENLHRFDVVVTNGLWSYHSQAVRKAVRQYNRMAKVKKPLQWFVMPHGMLDPYFQRAVDRKLKAIRNWFYWKFIEQHVISQADGILFTCETELLLARETFSPYRPQLELNVGYGIEAPPPFEQAMQDAFLARCPEVANTPFLLFLSRIHPKKGVDLLVNAYIELSQQLASSGMELPKLVIAGPGLDTAFGQLVQQLVQRHPAISANVFFPGMLSGAAKWGAFYTCDAFVLPSHQENFGIAVAEALACGTPTLISDQVNIWREIAAGGGGIVVPNTPAGTLHLLQQWITLTPAERKMLGRQARDTFEEHFTIRPAAERFKEAVSSKLPMLRPLKQAA</sequence>
<feature type="domain" description="Glycosyltransferase subfamily 4-like N-terminal" evidence="2">
    <location>
        <begin position="36"/>
        <end position="177"/>
    </location>
</feature>
<organism evidence="3 4">
    <name type="scientific">Fibrella aquatilis</name>
    <dbReference type="NCBI Taxonomy" id="2817059"/>
    <lineage>
        <taxon>Bacteria</taxon>
        <taxon>Pseudomonadati</taxon>
        <taxon>Bacteroidota</taxon>
        <taxon>Cytophagia</taxon>
        <taxon>Cytophagales</taxon>
        <taxon>Spirosomataceae</taxon>
        <taxon>Fibrella</taxon>
    </lineage>
</organism>
<dbReference type="Proteomes" id="UP000664795">
    <property type="component" value="Unassembled WGS sequence"/>
</dbReference>
<dbReference type="InterPro" id="IPR028098">
    <property type="entry name" value="Glyco_trans_4-like_N"/>
</dbReference>
<evidence type="ECO:0000259" key="2">
    <source>
        <dbReference type="Pfam" id="PF13579"/>
    </source>
</evidence>
<dbReference type="EMBL" id="JAFMYU010000017">
    <property type="protein sequence ID" value="MBO0933191.1"/>
    <property type="molecule type" value="Genomic_DNA"/>
</dbReference>
<dbReference type="RefSeq" id="WP_207337150.1">
    <property type="nucleotide sequence ID" value="NZ_JAFMYU010000017.1"/>
</dbReference>
<evidence type="ECO:0000313" key="4">
    <source>
        <dbReference type="Proteomes" id="UP000664795"/>
    </source>
</evidence>
<dbReference type="Pfam" id="PF13579">
    <property type="entry name" value="Glyco_trans_4_4"/>
    <property type="match status" value="1"/>
</dbReference>
<reference evidence="3 4" key="1">
    <citation type="submission" date="2021-03" db="EMBL/GenBank/DDBJ databases">
        <title>Fibrella sp. HMF5036 genome sequencing and assembly.</title>
        <authorList>
            <person name="Kang H."/>
            <person name="Kim H."/>
            <person name="Bae S."/>
            <person name="Joh K."/>
        </authorList>
    </citation>
    <scope>NUCLEOTIDE SEQUENCE [LARGE SCALE GENOMIC DNA]</scope>
    <source>
        <strain evidence="3 4">HMF5036</strain>
    </source>
</reference>
<evidence type="ECO:0000259" key="1">
    <source>
        <dbReference type="Pfam" id="PF00534"/>
    </source>
</evidence>
<feature type="domain" description="Glycosyl transferase family 1" evidence="1">
    <location>
        <begin position="213"/>
        <end position="378"/>
    </location>
</feature>
<keyword evidence="4" id="KW-1185">Reference proteome</keyword>
<dbReference type="Gene3D" id="3.40.50.2000">
    <property type="entry name" value="Glycogen Phosphorylase B"/>
    <property type="match status" value="1"/>
</dbReference>
<gene>
    <name evidence="3" type="ORF">J2I48_19430</name>
</gene>
<proteinExistence type="predicted"/>
<accession>A0A939K1L5</accession>